<protein>
    <submittedName>
        <fullName evidence="2">4-oxalocrotonate tautomerase</fullName>
    </submittedName>
</protein>
<reference evidence="2" key="1">
    <citation type="submission" date="2021-02" db="EMBL/GenBank/DDBJ databases">
        <authorList>
            <person name="Syme A R."/>
            <person name="Syme A R."/>
            <person name="Moolhuijzen P."/>
        </authorList>
    </citation>
    <scope>NUCLEOTIDE SEQUENCE</scope>
    <source>
        <strain evidence="2">W1-1</strain>
    </source>
</reference>
<dbReference type="Gene3D" id="3.30.429.10">
    <property type="entry name" value="Macrophage Migration Inhibitory Factor"/>
    <property type="match status" value="1"/>
</dbReference>
<feature type="domain" description="Tautomerase cis-CaaD-like" evidence="1">
    <location>
        <begin position="1"/>
        <end position="153"/>
    </location>
</feature>
<evidence type="ECO:0000259" key="1">
    <source>
        <dbReference type="Pfam" id="PF14832"/>
    </source>
</evidence>
<organism evidence="2 3">
    <name type="scientific">Pyrenophora teres f. teres</name>
    <dbReference type="NCBI Taxonomy" id="97479"/>
    <lineage>
        <taxon>Eukaryota</taxon>
        <taxon>Fungi</taxon>
        <taxon>Dikarya</taxon>
        <taxon>Ascomycota</taxon>
        <taxon>Pezizomycotina</taxon>
        <taxon>Dothideomycetes</taxon>
        <taxon>Pleosporomycetidae</taxon>
        <taxon>Pleosporales</taxon>
        <taxon>Pleosporineae</taxon>
        <taxon>Pleosporaceae</taxon>
        <taxon>Pyrenophora</taxon>
    </lineage>
</organism>
<name>A0A6S6W848_9PLEO</name>
<dbReference type="SUPFAM" id="SSF55331">
    <property type="entry name" value="Tautomerase/MIF"/>
    <property type="match status" value="1"/>
</dbReference>
<evidence type="ECO:0000313" key="3">
    <source>
        <dbReference type="Proteomes" id="UP000472372"/>
    </source>
</evidence>
<dbReference type="EMBL" id="HG992983">
    <property type="protein sequence ID" value="CAE7194234.1"/>
    <property type="molecule type" value="Genomic_DNA"/>
</dbReference>
<dbReference type="InterPro" id="IPR028116">
    <property type="entry name" value="Cis-CaaD-like"/>
</dbReference>
<dbReference type="Pfam" id="PF14832">
    <property type="entry name" value="Tautomerase_3"/>
    <property type="match status" value="1"/>
</dbReference>
<evidence type="ECO:0000313" key="2">
    <source>
        <dbReference type="EMBL" id="CAE7194234.1"/>
    </source>
</evidence>
<accession>A0A6S6W848</accession>
<sequence length="168" mass="19120">MPLWLIYHAPSTFTTPQTKQALAASITEIYLAAGLPAFYVNVLFQPVEPTSFYVGGVARPATGGEDEEKKKKKKKSHQRPFVRITIQHLARQLPNDTVRDDFLKKVDAVLKPYIADRGYDWEYTVEELRRDLWKVQGMVPPMPGTEAEKEWVALGEAVEFEREKGGLE</sequence>
<proteinExistence type="predicted"/>
<gene>
    <name evidence="2" type="ORF">PTTW11_07912</name>
</gene>
<dbReference type="Proteomes" id="UP000472372">
    <property type="component" value="Chromosome 7"/>
</dbReference>
<dbReference type="InterPro" id="IPR014347">
    <property type="entry name" value="Tautomerase/MIF_sf"/>
</dbReference>
<dbReference type="AlphaFoldDB" id="A0A6S6W848"/>